<sequence>MGDCLVMSFTVLLTCTPSVSPVIVRSMSVSVDRRLRVFCELTSGILQCRLSYIPNRKSCRNRAAQRVWLGAEVFAWDARLSLRFDAGEVGASW</sequence>
<name>A0A6A6S8A5_9PLEO</name>
<evidence type="ECO:0008006" key="4">
    <source>
        <dbReference type="Google" id="ProtNLM"/>
    </source>
</evidence>
<evidence type="ECO:0000313" key="2">
    <source>
        <dbReference type="EMBL" id="KAF2643979.1"/>
    </source>
</evidence>
<feature type="chain" id="PRO_5025392433" description="Secreted protein" evidence="1">
    <location>
        <begin position="22"/>
        <end position="93"/>
    </location>
</feature>
<evidence type="ECO:0000256" key="1">
    <source>
        <dbReference type="SAM" id="SignalP"/>
    </source>
</evidence>
<accession>A0A6A6S8A5</accession>
<organism evidence="2 3">
    <name type="scientific">Massarina eburnea CBS 473.64</name>
    <dbReference type="NCBI Taxonomy" id="1395130"/>
    <lineage>
        <taxon>Eukaryota</taxon>
        <taxon>Fungi</taxon>
        <taxon>Dikarya</taxon>
        <taxon>Ascomycota</taxon>
        <taxon>Pezizomycotina</taxon>
        <taxon>Dothideomycetes</taxon>
        <taxon>Pleosporomycetidae</taxon>
        <taxon>Pleosporales</taxon>
        <taxon>Massarineae</taxon>
        <taxon>Massarinaceae</taxon>
        <taxon>Massarina</taxon>
    </lineage>
</organism>
<dbReference type="Proteomes" id="UP000799753">
    <property type="component" value="Unassembled WGS sequence"/>
</dbReference>
<keyword evidence="3" id="KW-1185">Reference proteome</keyword>
<keyword evidence="1" id="KW-0732">Signal</keyword>
<evidence type="ECO:0000313" key="3">
    <source>
        <dbReference type="Proteomes" id="UP000799753"/>
    </source>
</evidence>
<dbReference type="EMBL" id="MU006779">
    <property type="protein sequence ID" value="KAF2643979.1"/>
    <property type="molecule type" value="Genomic_DNA"/>
</dbReference>
<dbReference type="AlphaFoldDB" id="A0A6A6S8A5"/>
<protein>
    <recommendedName>
        <fullName evidence="4">Secreted protein</fullName>
    </recommendedName>
</protein>
<reference evidence="2" key="1">
    <citation type="journal article" date="2020" name="Stud. Mycol.">
        <title>101 Dothideomycetes genomes: a test case for predicting lifestyles and emergence of pathogens.</title>
        <authorList>
            <person name="Haridas S."/>
            <person name="Albert R."/>
            <person name="Binder M."/>
            <person name="Bloem J."/>
            <person name="Labutti K."/>
            <person name="Salamov A."/>
            <person name="Andreopoulos B."/>
            <person name="Baker S."/>
            <person name="Barry K."/>
            <person name="Bills G."/>
            <person name="Bluhm B."/>
            <person name="Cannon C."/>
            <person name="Castanera R."/>
            <person name="Culley D."/>
            <person name="Daum C."/>
            <person name="Ezra D."/>
            <person name="Gonzalez J."/>
            <person name="Henrissat B."/>
            <person name="Kuo A."/>
            <person name="Liang C."/>
            <person name="Lipzen A."/>
            <person name="Lutzoni F."/>
            <person name="Magnuson J."/>
            <person name="Mondo S."/>
            <person name="Nolan M."/>
            <person name="Ohm R."/>
            <person name="Pangilinan J."/>
            <person name="Park H.-J."/>
            <person name="Ramirez L."/>
            <person name="Alfaro M."/>
            <person name="Sun H."/>
            <person name="Tritt A."/>
            <person name="Yoshinaga Y."/>
            <person name="Zwiers L.-H."/>
            <person name="Turgeon B."/>
            <person name="Goodwin S."/>
            <person name="Spatafora J."/>
            <person name="Crous P."/>
            <person name="Grigoriev I."/>
        </authorList>
    </citation>
    <scope>NUCLEOTIDE SEQUENCE</scope>
    <source>
        <strain evidence="2">CBS 473.64</strain>
    </source>
</reference>
<gene>
    <name evidence="2" type="ORF">P280DRAFT_466689</name>
</gene>
<feature type="signal peptide" evidence="1">
    <location>
        <begin position="1"/>
        <end position="21"/>
    </location>
</feature>
<proteinExistence type="predicted"/>